<dbReference type="RefSeq" id="WP_111374011.1">
    <property type="nucleotide sequence ID" value="NZ_CP029480.1"/>
</dbReference>
<evidence type="ECO:0000313" key="3">
    <source>
        <dbReference type="Proteomes" id="UP000249873"/>
    </source>
</evidence>
<sequence length="1599" mass="173302">MKPLIYLLIAFLGLNSYGETQAKPSFRETSLDKINSIQFVAPPILTASKLIVCGQGYPTTLTVTGCSGTVNWFTDASYIQWAGGSPSGNTATAYIYDLTKFHVSCTENGETSESSDSLGIDFARVAIHYEAEPENFICTGGRVQLEAQAFPDTGIVSYKWYLNSYSITDSIDNSIHAENPGTYKVDVTYSDGCQIYTSNASAINLVDAGVIPQPNIIVVDSAISGKPVKIFDRRFGNNSTHAGLDIIKDNSDNYVIAGEAVGNAGGGDQSEQSKGPVDFWVVKIDNTGNKIWDKIIGGTGSDRISKIVKSSDDDYLLFGTSASNISGDRTVANSSSYPLDDIWVVKINTNGVKKWDKKYGGTLYDEAKDALALPNNEYLIAGSSNSNISGEVTNSRIGNYDFWLVKIDSAGNKIWDRRYGGMQNDKLQKVLKAQNGDYILVGTSSSSIGWDKSQSQIGYDDIWIIRTDANGNKIWDKTLGSTYPDSYVDAQIDQNDDLVFGFTGDSENSHFYKLDNSGNTLWEKHYSGMTISGKVILNEKGFLHVGRLSYASNNNSLFNTSIRGYSDGYIVQFDSTGNKIWEKLLGGSEQDGFNGFLKEGNVLTLVGTSRSPVSFEKSQIPRGVYDDLWIIQTALNQEIANPYAIDSAQAIHIFANNCPGQLEWSGGASGYSSAITVHPTAQTTYTAKCNAYGCSTTSNIEVSINCSNDFRIVAIENGLEVEKPTSCSESSIVNLEAKGCSGTVTWFNGAIDNTIEVSILSDSIFLATCSNTGCSSVSDSISVLLFKKPILSLDGPATFCTGGSTSLQVTHPEPGGSYQWYKNGAAYLSLESLVLNVTETGTFKAKVTKGNCSSYSEEIQITAVTQIPDPPTFESTNVYTCLGNSTILTALGCEMGLTKWSNGYTGSTIQTPNINSPLTYTATCTINTCISDESNLVNVKIAKVAIAKNGTNIPCDTSDFTLNSVIESNPSSFQWYRNNTLLNFEIRDSLTSNLNGSYFLKIKSNNGCEVNSNILNIQQNIFLPPLISSAIESGVPKDTILQLWDRSYGGTSSDWANDIIRTQDDNLLIVGTSYSDLNGNKTTQNKGQSDMYIVKIDTLGNKIWDTSFGTSLYDEATSATISSDGNILVIGTSYTANDGDKTDASLGGTDFWLLKIDQNGTKIWDKVYGTNKHESYGKILKTTDNNYLIYGTIRALNYATSEYFSIKIDINGNIIWSKTFTGGAEDQMFSATNTQDGGYIFGGRSTSGQNLDKTQPSFGTSDIWLIKTDVNGNKVWDRSYGGAAGDVNSGISELPNGSFVISGTSYSPSGGNKTSGNLGLGDYWLLKIDYAGNLIWDRNYGGNKDEQVAGLYLRPNGRILIFGRTFSDKSNNISEHSYGGYDGWLIEVDSLNGDIIWDKRIGGDKTDLLKGYIEFNSNTYLISDSHTGQNGSKTYPSYGDSDFWLTNLRRTDTIDFQSSVKLTFGQSLNLFASNCQGDISWPNGSQQASILVSPAVTTTYTAECTAFGCTTESSIKVNVYTCEEYISLTVSDNIMTGTSISPINKNAYSKIEATNQIGDIGTDASAKYTSGGSIELNNGFKVEAGSIFKAEISPSPCHN</sequence>
<dbReference type="PANTHER" id="PTHR42754:SF1">
    <property type="entry name" value="LIPOPROTEIN"/>
    <property type="match status" value="1"/>
</dbReference>
<dbReference type="Proteomes" id="UP000249873">
    <property type="component" value="Chromosome"/>
</dbReference>
<accession>A0A2Z4GI05</accession>
<feature type="signal peptide" evidence="1">
    <location>
        <begin position="1"/>
        <end position="22"/>
    </location>
</feature>
<feature type="chain" id="PRO_5016325976" description="Ig-like domain-containing protein" evidence="1">
    <location>
        <begin position="23"/>
        <end position="1599"/>
    </location>
</feature>
<name>A0A2Z4GI05_9BACT</name>
<protein>
    <recommendedName>
        <fullName evidence="4">Ig-like domain-containing protein</fullName>
    </recommendedName>
</protein>
<evidence type="ECO:0000256" key="1">
    <source>
        <dbReference type="SAM" id="SignalP"/>
    </source>
</evidence>
<organism evidence="2 3">
    <name type="scientific">Arcticibacterium luteifluviistationis</name>
    <dbReference type="NCBI Taxonomy" id="1784714"/>
    <lineage>
        <taxon>Bacteria</taxon>
        <taxon>Pseudomonadati</taxon>
        <taxon>Bacteroidota</taxon>
        <taxon>Cytophagia</taxon>
        <taxon>Cytophagales</taxon>
        <taxon>Leadbetterellaceae</taxon>
        <taxon>Arcticibacterium</taxon>
    </lineage>
</organism>
<dbReference type="OrthoDB" id="9811934at2"/>
<proteinExistence type="predicted"/>
<keyword evidence="1" id="KW-0732">Signal</keyword>
<reference evidence="2 3" key="1">
    <citation type="submission" date="2018-05" db="EMBL/GenBank/DDBJ databases">
        <title>Complete genome sequence of Arcticibacterium luteifluviistationis SM1504T, a cytophagaceae bacterium isolated from Arctic surface seawater.</title>
        <authorList>
            <person name="Li Y."/>
            <person name="Qin Q.-L."/>
        </authorList>
    </citation>
    <scope>NUCLEOTIDE SEQUENCE [LARGE SCALE GENOMIC DNA]</scope>
    <source>
        <strain evidence="2 3">SM1504</strain>
    </source>
</reference>
<dbReference type="PANTHER" id="PTHR42754">
    <property type="entry name" value="ENDOGLUCANASE"/>
    <property type="match status" value="1"/>
</dbReference>
<evidence type="ECO:0000313" key="2">
    <source>
        <dbReference type="EMBL" id="AWW00645.1"/>
    </source>
</evidence>
<keyword evidence="3" id="KW-1185">Reference proteome</keyword>
<dbReference type="KEGG" id="als:DJ013_21640"/>
<dbReference type="EMBL" id="CP029480">
    <property type="protein sequence ID" value="AWW00645.1"/>
    <property type="molecule type" value="Genomic_DNA"/>
</dbReference>
<dbReference type="NCBIfam" id="NF045639">
    <property type="entry name" value="GCX_COOH"/>
    <property type="match status" value="1"/>
</dbReference>
<gene>
    <name evidence="2" type="ORF">DJ013_21640</name>
</gene>
<evidence type="ECO:0008006" key="4">
    <source>
        <dbReference type="Google" id="ProtNLM"/>
    </source>
</evidence>
<dbReference type="InterPro" id="IPR055015">
    <property type="entry name" value="GCX_COOH"/>
</dbReference>